<evidence type="ECO:0000256" key="1">
    <source>
        <dbReference type="SAM" id="MobiDB-lite"/>
    </source>
</evidence>
<keyword evidence="3" id="KW-1185">Reference proteome</keyword>
<proteinExistence type="predicted"/>
<protein>
    <submittedName>
        <fullName evidence="2">Uncharacterized protein</fullName>
    </submittedName>
</protein>
<dbReference type="PANTHER" id="PTHR40020:SF1">
    <property type="entry name" value="CYTOCHROME C OXIDASE ASSEMBLY FACTOR 2"/>
    <property type="match status" value="1"/>
</dbReference>
<reference evidence="2 3" key="1">
    <citation type="submission" date="2024-04" db="EMBL/GenBank/DDBJ databases">
        <title>Phyllosticta paracitricarpa is synonymous to the EU quarantine fungus P. citricarpa based on phylogenomic analyses.</title>
        <authorList>
            <consortium name="Lawrence Berkeley National Laboratory"/>
            <person name="Van Ingen-Buijs V.A."/>
            <person name="Van Westerhoven A.C."/>
            <person name="Haridas S."/>
            <person name="Skiadas P."/>
            <person name="Martin F."/>
            <person name="Groenewald J.Z."/>
            <person name="Crous P.W."/>
            <person name="Seidl M.F."/>
        </authorList>
    </citation>
    <scope>NUCLEOTIDE SEQUENCE [LARGE SCALE GENOMIC DNA]</scope>
    <source>
        <strain evidence="2 3">CBS 122670</strain>
    </source>
</reference>
<feature type="compositionally biased region" description="Basic residues" evidence="1">
    <location>
        <begin position="55"/>
        <end position="64"/>
    </location>
</feature>
<feature type="region of interest" description="Disordered" evidence="1">
    <location>
        <begin position="40"/>
        <end position="77"/>
    </location>
</feature>
<dbReference type="EMBL" id="JBBPDW010000021">
    <property type="protein sequence ID" value="KAK7543312.1"/>
    <property type="molecule type" value="Genomic_DNA"/>
</dbReference>
<sequence length="144" mass="15287">MAPALHPRSRQTVSLFTGTLLLSFFVVGLPHLLPCPVPTRAFADAPASADPNNPQRRRRRRRRTAAPAAADDDDEAATAAGVMGAAVEDGRRARECPVPKPGGLVGKVLGFDTEGGARPRPTEVVVESIRARRDKGKGGDQEES</sequence>
<organism evidence="2 3">
    <name type="scientific">Phyllosticta citricarpa</name>
    <dbReference type="NCBI Taxonomy" id="55181"/>
    <lineage>
        <taxon>Eukaryota</taxon>
        <taxon>Fungi</taxon>
        <taxon>Dikarya</taxon>
        <taxon>Ascomycota</taxon>
        <taxon>Pezizomycotina</taxon>
        <taxon>Dothideomycetes</taxon>
        <taxon>Dothideomycetes incertae sedis</taxon>
        <taxon>Botryosphaeriales</taxon>
        <taxon>Phyllostictaceae</taxon>
        <taxon>Phyllosticta</taxon>
    </lineage>
</organism>
<dbReference type="Proteomes" id="UP001365128">
    <property type="component" value="Unassembled WGS sequence"/>
</dbReference>
<dbReference type="PANTHER" id="PTHR40020">
    <property type="entry name" value="CYTOCHROME C OXIDASE ASSEMBLY FACTOR 2"/>
    <property type="match status" value="1"/>
</dbReference>
<name>A0ABR1M6P2_9PEZI</name>
<feature type="compositionally biased region" description="Low complexity" evidence="1">
    <location>
        <begin position="41"/>
        <end position="54"/>
    </location>
</feature>
<evidence type="ECO:0000313" key="3">
    <source>
        <dbReference type="Proteomes" id="UP001365128"/>
    </source>
</evidence>
<accession>A0ABR1M6P2</accession>
<comment type="caution">
    <text evidence="2">The sequence shown here is derived from an EMBL/GenBank/DDBJ whole genome shotgun (WGS) entry which is preliminary data.</text>
</comment>
<gene>
    <name evidence="2" type="ORF">IWX46DRAFT_641784</name>
</gene>
<evidence type="ECO:0000313" key="2">
    <source>
        <dbReference type="EMBL" id="KAK7543312.1"/>
    </source>
</evidence>